<dbReference type="AlphaFoldDB" id="A0A6G0Z6T8"/>
<evidence type="ECO:0000313" key="2">
    <source>
        <dbReference type="Proteomes" id="UP000478052"/>
    </source>
</evidence>
<reference evidence="1 2" key="1">
    <citation type="submission" date="2019-08" db="EMBL/GenBank/DDBJ databases">
        <title>Whole genome of Aphis craccivora.</title>
        <authorList>
            <person name="Voronova N.V."/>
            <person name="Shulinski R.S."/>
            <person name="Bandarenka Y.V."/>
            <person name="Zhorov D.G."/>
            <person name="Warner D."/>
        </authorList>
    </citation>
    <scope>NUCLEOTIDE SEQUENCE [LARGE SCALE GENOMIC DNA]</scope>
    <source>
        <strain evidence="1">180601</strain>
        <tissue evidence="1">Whole Body</tissue>
    </source>
</reference>
<evidence type="ECO:0000313" key="1">
    <source>
        <dbReference type="EMBL" id="KAF0766484.1"/>
    </source>
</evidence>
<gene>
    <name evidence="1" type="ORF">FWK35_00025153</name>
</gene>
<organism evidence="1 2">
    <name type="scientific">Aphis craccivora</name>
    <name type="common">Cowpea aphid</name>
    <dbReference type="NCBI Taxonomy" id="307492"/>
    <lineage>
        <taxon>Eukaryota</taxon>
        <taxon>Metazoa</taxon>
        <taxon>Ecdysozoa</taxon>
        <taxon>Arthropoda</taxon>
        <taxon>Hexapoda</taxon>
        <taxon>Insecta</taxon>
        <taxon>Pterygota</taxon>
        <taxon>Neoptera</taxon>
        <taxon>Paraneoptera</taxon>
        <taxon>Hemiptera</taxon>
        <taxon>Sternorrhyncha</taxon>
        <taxon>Aphidomorpha</taxon>
        <taxon>Aphidoidea</taxon>
        <taxon>Aphididae</taxon>
        <taxon>Aphidini</taxon>
        <taxon>Aphis</taxon>
        <taxon>Aphis</taxon>
    </lineage>
</organism>
<sequence>MTTMKKRTVLKIQTNLNILNKPMEKNNVVFLDNRHSIEKSKNKKHFLDYVSNLISKNKLRNSAAIKSTGIVKVKYDILLLD</sequence>
<dbReference type="OrthoDB" id="10455672at2759"/>
<proteinExistence type="predicted"/>
<protein>
    <submittedName>
        <fullName evidence="1">Monoacylglycerol lipase ABHD12 isoform X1</fullName>
    </submittedName>
</protein>
<comment type="caution">
    <text evidence="1">The sequence shown here is derived from an EMBL/GenBank/DDBJ whole genome shotgun (WGS) entry which is preliminary data.</text>
</comment>
<name>A0A6G0Z6T8_APHCR</name>
<accession>A0A6G0Z6T8</accession>
<dbReference type="Proteomes" id="UP000478052">
    <property type="component" value="Unassembled WGS sequence"/>
</dbReference>
<dbReference type="EMBL" id="VUJU01001181">
    <property type="protein sequence ID" value="KAF0766484.1"/>
    <property type="molecule type" value="Genomic_DNA"/>
</dbReference>
<keyword evidence="2" id="KW-1185">Reference proteome</keyword>